<dbReference type="InParanoid" id="A0A078AN42"/>
<dbReference type="Proteomes" id="UP000039865">
    <property type="component" value="Unassembled WGS sequence"/>
</dbReference>
<dbReference type="GO" id="GO:0005829">
    <property type="term" value="C:cytosol"/>
    <property type="evidence" value="ECO:0007669"/>
    <property type="project" value="TreeGrafter"/>
</dbReference>
<evidence type="ECO:0000313" key="3">
    <source>
        <dbReference type="Proteomes" id="UP000039865"/>
    </source>
</evidence>
<dbReference type="OrthoDB" id="295239at2759"/>
<dbReference type="SUPFAM" id="SSF53756">
    <property type="entry name" value="UDP-Glycosyltransferase/glycogen phosphorylase"/>
    <property type="match status" value="1"/>
</dbReference>
<dbReference type="OMA" id="TSWDKRR"/>
<dbReference type="EMBL" id="CCKQ01011776">
    <property type="protein sequence ID" value="CDW83346.1"/>
    <property type="molecule type" value="Genomic_DNA"/>
</dbReference>
<dbReference type="AlphaFoldDB" id="A0A078AN42"/>
<sequence length="754" mass="88252">MEKSEHRQEDDDMESFRIQKDDRLIIVSLKLPIQVYKDISDQKWKVRDGPTILYPLLHSFKGLNDFKQKYQQAIILTYFSDDFANQDYWNAYKEVNMIMAQEILRRKEGTKDLVWINDFHFLLTPFYLREQDESARIGLFLHASFPNSQIVSIFPQRNELLKSMLNCNLIGFHLFEYAKNFMLTCNKLLDLNYEFRRGGCLGIDYDGRNVMLRIGHVGIEKEYIDEVIIGQEFSKYYGELLKDKFKNKIVIAAVDYLHPISGIDNKLRALHNFLQDNPKRRKQVIFIQYAVPMRTVGPKLIQHQMFKKAIESILEVANQIKKDFGDVLQLKFEGPSKGQRCALWARANLLLNSSLKDGLCLINQIKETIEKVLGMSESERVEMFDQASHYLDKHSTLKWARAFLTDLKKAYQPGTIPRKISSDPEPCPDIVNILDQLTRDQRNTVLVISPHSGRQMHEWYHDTSSIILAAEDGYQYRLNSTNKNHFDWNNLLELDSTHKEWMNLVEKLMDHYVDQTDGAFVERRDSSIVFDFSDADRQFSHMIVQELGQHIDQLIGQQYQITKVYGQTYFQVKPLELKKSITNKFKVDFILFVGEACANQEAFCYLNKIDKYKAKKFIQLDPEKQSKIFTCTVGKRPTNARYCFKDTADMCELLKTLSNNSVRMKRNKSAPNLIETDVPMPKDCDIERKSVITSTGSINKKNAQYLIERIKDLKKQQQQEDPYFQTQPQPNEKKIITIQQQIKRQYLLEEASKQ</sequence>
<dbReference type="InterPro" id="IPR003337">
    <property type="entry name" value="Trehalose_PPase"/>
</dbReference>
<dbReference type="PANTHER" id="PTHR10788:SF94">
    <property type="entry name" value="ALPHA,ALPHA-TREHALOSE-PHOSPHATE SYNTHASE [UDP-FORMING] 5"/>
    <property type="match status" value="1"/>
</dbReference>
<dbReference type="PANTHER" id="PTHR10788">
    <property type="entry name" value="TREHALOSE-6-PHOSPHATE SYNTHASE"/>
    <property type="match status" value="1"/>
</dbReference>
<evidence type="ECO:0000313" key="2">
    <source>
        <dbReference type="EMBL" id="CDW83346.1"/>
    </source>
</evidence>
<dbReference type="Gene3D" id="3.40.50.2000">
    <property type="entry name" value="Glycogen Phosphorylase B"/>
    <property type="match status" value="2"/>
</dbReference>
<accession>A0A078AN42</accession>
<dbReference type="Gene3D" id="3.40.50.1000">
    <property type="entry name" value="HAD superfamily/HAD-like"/>
    <property type="match status" value="1"/>
</dbReference>
<keyword evidence="3" id="KW-1185">Reference proteome</keyword>
<dbReference type="Pfam" id="PF02358">
    <property type="entry name" value="Trehalose_PPase"/>
    <property type="match status" value="1"/>
</dbReference>
<dbReference type="InterPro" id="IPR036412">
    <property type="entry name" value="HAD-like_sf"/>
</dbReference>
<organism evidence="2 3">
    <name type="scientific">Stylonychia lemnae</name>
    <name type="common">Ciliate</name>
    <dbReference type="NCBI Taxonomy" id="5949"/>
    <lineage>
        <taxon>Eukaryota</taxon>
        <taxon>Sar</taxon>
        <taxon>Alveolata</taxon>
        <taxon>Ciliophora</taxon>
        <taxon>Intramacronucleata</taxon>
        <taxon>Spirotrichea</taxon>
        <taxon>Stichotrichia</taxon>
        <taxon>Sporadotrichida</taxon>
        <taxon>Oxytrichidae</taxon>
        <taxon>Stylonychinae</taxon>
        <taxon>Stylonychia</taxon>
    </lineage>
</organism>
<gene>
    <name evidence="2" type="primary">Contig15849.g16895</name>
    <name evidence="2" type="ORF">STYLEM_12389</name>
</gene>
<dbReference type="GO" id="GO:0005992">
    <property type="term" value="P:trehalose biosynthetic process"/>
    <property type="evidence" value="ECO:0007669"/>
    <property type="project" value="InterPro"/>
</dbReference>
<dbReference type="Gene3D" id="3.30.70.1020">
    <property type="entry name" value="Trehalose-6-phosphate phosphatase related protein, domain 2"/>
    <property type="match status" value="1"/>
</dbReference>
<reference evidence="2 3" key="1">
    <citation type="submission" date="2014-06" db="EMBL/GenBank/DDBJ databases">
        <authorList>
            <person name="Swart Estienne"/>
        </authorList>
    </citation>
    <scope>NUCLEOTIDE SEQUENCE [LARGE SCALE GENOMIC DNA]</scope>
    <source>
        <strain evidence="2 3">130c</strain>
    </source>
</reference>
<dbReference type="Pfam" id="PF00982">
    <property type="entry name" value="Glyco_transf_20"/>
    <property type="match status" value="1"/>
</dbReference>
<dbReference type="InterPro" id="IPR023214">
    <property type="entry name" value="HAD_sf"/>
</dbReference>
<name>A0A078AN42_STYLE</name>
<comment type="similarity">
    <text evidence="1">In the N-terminal section; belongs to the glycosyltransferase 20 family.</text>
</comment>
<proteinExistence type="inferred from homology"/>
<dbReference type="SUPFAM" id="SSF56784">
    <property type="entry name" value="HAD-like"/>
    <property type="match status" value="1"/>
</dbReference>
<evidence type="ECO:0000256" key="1">
    <source>
        <dbReference type="ARBA" id="ARBA00005409"/>
    </source>
</evidence>
<dbReference type="GO" id="GO:0004805">
    <property type="term" value="F:trehalose-phosphatase activity"/>
    <property type="evidence" value="ECO:0007669"/>
    <property type="project" value="TreeGrafter"/>
</dbReference>
<protein>
    <submittedName>
        <fullName evidence="2">Trehalose-6-phosohate synthase</fullName>
    </submittedName>
</protein>
<dbReference type="InterPro" id="IPR001830">
    <property type="entry name" value="Glyco_trans_20"/>
</dbReference>